<dbReference type="EMBL" id="LGKP01000004">
    <property type="protein sequence ID" value="KPL91682.1"/>
    <property type="molecule type" value="Genomic_DNA"/>
</dbReference>
<proteinExistence type="predicted"/>
<gene>
    <name evidence="1" type="ORF">SE18_01470</name>
</gene>
<protein>
    <submittedName>
        <fullName evidence="1">Uncharacterized protein</fullName>
    </submittedName>
</protein>
<organism evidence="1 2">
    <name type="scientific">Herpetosiphon geysericola</name>
    <dbReference type="NCBI Taxonomy" id="70996"/>
    <lineage>
        <taxon>Bacteria</taxon>
        <taxon>Bacillati</taxon>
        <taxon>Chloroflexota</taxon>
        <taxon>Chloroflexia</taxon>
        <taxon>Herpetosiphonales</taxon>
        <taxon>Herpetosiphonaceae</taxon>
        <taxon>Herpetosiphon</taxon>
    </lineage>
</organism>
<accession>A0A0N8GTC1</accession>
<comment type="caution">
    <text evidence="1">The sequence shown here is derived from an EMBL/GenBank/DDBJ whole genome shotgun (WGS) entry which is preliminary data.</text>
</comment>
<dbReference type="AlphaFoldDB" id="A0A0N8GTC1"/>
<dbReference type="OrthoDB" id="9845950at2"/>
<keyword evidence="2" id="KW-1185">Reference proteome</keyword>
<reference evidence="1 2" key="1">
    <citation type="submission" date="2015-07" db="EMBL/GenBank/DDBJ databases">
        <title>Whole genome sequence of Herpetosiphon geysericola DSM 7119.</title>
        <authorList>
            <person name="Hemp J."/>
            <person name="Ward L.M."/>
            <person name="Pace L.A."/>
            <person name="Fischer W.W."/>
        </authorList>
    </citation>
    <scope>NUCLEOTIDE SEQUENCE [LARGE SCALE GENOMIC DNA]</scope>
    <source>
        <strain evidence="1 2">DSM 7119</strain>
    </source>
</reference>
<evidence type="ECO:0000313" key="2">
    <source>
        <dbReference type="Proteomes" id="UP000050277"/>
    </source>
</evidence>
<dbReference type="RefSeq" id="WP_054532639.1">
    <property type="nucleotide sequence ID" value="NZ_LGKP01000004.1"/>
</dbReference>
<name>A0A0N8GTC1_9CHLR</name>
<sequence length="147" mass="16934">MLRKLKQWWFLRRIEQSAKATINNHRGFSAKGWDVTPTLAFEPRQHIADAVQTWLHAELPYTATPYGIADYKVTLGYAHMDGAKRTYLGQEPLPRFERKEAIEAIEAIHAHIMAADWTTMPTLTTLEVYLLSYGDVLKPFFDAEAKR</sequence>
<dbReference type="Proteomes" id="UP000050277">
    <property type="component" value="Unassembled WGS sequence"/>
</dbReference>
<evidence type="ECO:0000313" key="1">
    <source>
        <dbReference type="EMBL" id="KPL91682.1"/>
    </source>
</evidence>